<keyword evidence="3 7" id="KW-0132">Cell division</keyword>
<dbReference type="Pfam" id="PF04052">
    <property type="entry name" value="TolB_N"/>
    <property type="match status" value="1"/>
</dbReference>
<dbReference type="InterPro" id="IPR011042">
    <property type="entry name" value="6-blade_b-propeller_TolB-like"/>
</dbReference>
<dbReference type="NCBIfam" id="TIGR02800">
    <property type="entry name" value="propeller_TolB"/>
    <property type="match status" value="1"/>
</dbReference>
<evidence type="ECO:0000259" key="8">
    <source>
        <dbReference type="Pfam" id="PF04052"/>
    </source>
</evidence>
<dbReference type="SUPFAM" id="SSF69304">
    <property type="entry name" value="Tricorn protease N-terminal domain"/>
    <property type="match status" value="1"/>
</dbReference>
<evidence type="ECO:0000313" key="9">
    <source>
        <dbReference type="EMBL" id="GGA92818.1"/>
    </source>
</evidence>
<organism evidence="9 10">
    <name type="scientific">Agarivorans gilvus</name>
    <dbReference type="NCBI Taxonomy" id="680279"/>
    <lineage>
        <taxon>Bacteria</taxon>
        <taxon>Pseudomonadati</taxon>
        <taxon>Pseudomonadota</taxon>
        <taxon>Gammaproteobacteria</taxon>
        <taxon>Alteromonadales</taxon>
        <taxon>Alteromonadaceae</taxon>
        <taxon>Agarivorans</taxon>
    </lineage>
</organism>
<evidence type="ECO:0000256" key="6">
    <source>
        <dbReference type="ARBA" id="ARBA00023306"/>
    </source>
</evidence>
<evidence type="ECO:0000313" key="10">
    <source>
        <dbReference type="Proteomes" id="UP000651977"/>
    </source>
</evidence>
<dbReference type="Gene3D" id="3.40.50.10070">
    <property type="entry name" value="TolB, N-terminal domain"/>
    <property type="match status" value="1"/>
</dbReference>
<dbReference type="InterPro" id="IPR007195">
    <property type="entry name" value="TolB_N"/>
</dbReference>
<comment type="caution">
    <text evidence="9">The sequence shown here is derived from an EMBL/GenBank/DDBJ whole genome shotgun (WGS) entry which is preliminary data.</text>
</comment>
<comment type="subcellular location">
    <subcellularLocation>
        <location evidence="1 7">Periplasm</location>
    </subcellularLocation>
</comment>
<proteinExistence type="inferred from homology"/>
<sequence precursor="true">MMMKKFLISVSLLFTFINVAQANLEIVITEGVDSARPVGVVPFQWDGHGEVPLDLAKVVANDLRRSGKFNPVAISEMPQTPQELEQVDYEAWAALGVEAVLLGKVDALEGGQYRVSYTLVDVLRGQVTAGNKQELKDGQLVVSNDHILLDRFKSVAKVQLRQMAHLISDRVYQSLTGERGAFLTRIAYVVVDENAELSYQLRVADYDGYSEQTVLRSSQPIMSPSWSPDGSQLAYVSFENNKSEIIVHTIRGADAGKRVVLSSFSGINGAPDWSPDGKRLAIVLSKDGQPDIYVIDIESKKLTRITKSRRIDTEPTWLPSGNELLFSSERGGKPQIYKVNLDTNKINRVTWEGEMNLGGAVTPDGSALVMVSRVNGQYRIARQDFDSGYVQVLTRTQLDESPTVAPNGSMIMYSTVAGGRKVLALVSMDGRFKATLPAKEGSVRAPAWSPFLN</sequence>
<dbReference type="SUPFAM" id="SSF52964">
    <property type="entry name" value="TolB, N-terminal domain"/>
    <property type="match status" value="1"/>
</dbReference>
<evidence type="ECO:0000256" key="5">
    <source>
        <dbReference type="ARBA" id="ARBA00022764"/>
    </source>
</evidence>
<dbReference type="PANTHER" id="PTHR36842">
    <property type="entry name" value="PROTEIN TOLB HOMOLOG"/>
    <property type="match status" value="1"/>
</dbReference>
<reference evidence="10" key="1">
    <citation type="journal article" date="2019" name="Int. J. Syst. Evol. Microbiol.">
        <title>The Global Catalogue of Microorganisms (GCM) 10K type strain sequencing project: providing services to taxonomists for standard genome sequencing and annotation.</title>
        <authorList>
            <consortium name="The Broad Institute Genomics Platform"/>
            <consortium name="The Broad Institute Genome Sequencing Center for Infectious Disease"/>
            <person name="Wu L."/>
            <person name="Ma J."/>
        </authorList>
    </citation>
    <scope>NUCLEOTIDE SEQUENCE [LARGE SCALE GENOMIC DNA]</scope>
    <source>
        <strain evidence="10">CGMCC 1.10131</strain>
    </source>
</reference>
<feature type="domain" description="TolB N-terminal" evidence="8">
    <location>
        <begin position="24"/>
        <end position="126"/>
    </location>
</feature>
<feature type="signal peptide" evidence="7">
    <location>
        <begin position="1"/>
        <end position="22"/>
    </location>
</feature>
<gene>
    <name evidence="7 9" type="primary">tolB</name>
    <name evidence="9" type="ORF">GCM10007414_01770</name>
</gene>
<keyword evidence="4 7" id="KW-0732">Signal</keyword>
<comment type="subunit">
    <text evidence="7">The Tol-Pal system is composed of five core proteins: the inner membrane proteins TolA, TolQ and TolR, the periplasmic protein TolB and the outer membrane protein Pal. They form a network linking the inner and outer membranes and the peptidoglycan layer.</text>
</comment>
<evidence type="ECO:0000256" key="1">
    <source>
        <dbReference type="ARBA" id="ARBA00004418"/>
    </source>
</evidence>
<dbReference type="PANTHER" id="PTHR36842:SF1">
    <property type="entry name" value="PROTEIN TOLB"/>
    <property type="match status" value="1"/>
</dbReference>
<name>A0ABQ1HX76_9ALTE</name>
<dbReference type="EMBL" id="BMDY01000001">
    <property type="protein sequence ID" value="GGA92818.1"/>
    <property type="molecule type" value="Genomic_DNA"/>
</dbReference>
<evidence type="ECO:0000256" key="7">
    <source>
        <dbReference type="HAMAP-Rule" id="MF_00671"/>
    </source>
</evidence>
<dbReference type="HAMAP" id="MF_00671">
    <property type="entry name" value="TolB"/>
    <property type="match status" value="1"/>
</dbReference>
<keyword evidence="6 7" id="KW-0131">Cell cycle</keyword>
<dbReference type="InterPro" id="IPR014167">
    <property type="entry name" value="Tol-Pal_TolB"/>
</dbReference>
<keyword evidence="10" id="KW-1185">Reference proteome</keyword>
<protein>
    <recommendedName>
        <fullName evidence="7">Tol-Pal system protein TolB</fullName>
    </recommendedName>
</protein>
<dbReference type="Pfam" id="PF07676">
    <property type="entry name" value="PD40"/>
    <property type="match status" value="5"/>
</dbReference>
<keyword evidence="5 7" id="KW-0574">Periplasm</keyword>
<evidence type="ECO:0000256" key="3">
    <source>
        <dbReference type="ARBA" id="ARBA00022618"/>
    </source>
</evidence>
<dbReference type="Gene3D" id="2.120.10.30">
    <property type="entry name" value="TolB, C-terminal domain"/>
    <property type="match status" value="1"/>
</dbReference>
<dbReference type="InterPro" id="IPR011659">
    <property type="entry name" value="WD40"/>
</dbReference>
<accession>A0ABQ1HX76</accession>
<feature type="chain" id="PRO_5044906897" description="Tol-Pal system protein TolB" evidence="7">
    <location>
        <begin position="23"/>
        <end position="453"/>
    </location>
</feature>
<comment type="function">
    <text evidence="7">Part of the Tol-Pal system, which plays a role in outer membrane invagination during cell division and is important for maintaining outer membrane integrity.</text>
</comment>
<comment type="similarity">
    <text evidence="2 7">Belongs to the TolB family.</text>
</comment>
<dbReference type="Proteomes" id="UP000651977">
    <property type="component" value="Unassembled WGS sequence"/>
</dbReference>
<evidence type="ECO:0000256" key="4">
    <source>
        <dbReference type="ARBA" id="ARBA00022729"/>
    </source>
</evidence>
<evidence type="ECO:0000256" key="2">
    <source>
        <dbReference type="ARBA" id="ARBA00009820"/>
    </source>
</evidence>